<feature type="active site" description="Proton donor/acceptor" evidence="6">
    <location>
        <position position="130"/>
    </location>
</feature>
<evidence type="ECO:0000256" key="1">
    <source>
        <dbReference type="ARBA" id="ARBA00008748"/>
    </source>
</evidence>
<feature type="binding site" evidence="6">
    <location>
        <position position="73"/>
    </location>
    <ligand>
        <name>substrate</name>
    </ligand>
</feature>
<dbReference type="AlphaFoldDB" id="A0A9W6IQP9"/>
<comment type="pathway">
    <text evidence="6">Metabolic intermediate biosynthesis; acetyl-CoA biosynthesis; acetyl-CoA from acetate: step 1/2.</text>
</comment>
<dbReference type="InterPro" id="IPR043129">
    <property type="entry name" value="ATPase_NBD"/>
</dbReference>
<dbReference type="GO" id="GO:0000287">
    <property type="term" value="F:magnesium ion binding"/>
    <property type="evidence" value="ECO:0007669"/>
    <property type="project" value="UniProtKB-UniRule"/>
</dbReference>
<dbReference type="InterPro" id="IPR000890">
    <property type="entry name" value="Aliphatic_acid_kin_short-chain"/>
</dbReference>
<feature type="site" description="Transition state stabilizer" evidence="6">
    <location>
        <position position="161"/>
    </location>
</feature>
<dbReference type="HAMAP" id="MF_00020">
    <property type="entry name" value="Acetate_kinase"/>
    <property type="match status" value="1"/>
</dbReference>
<evidence type="ECO:0000256" key="5">
    <source>
        <dbReference type="ARBA" id="ARBA00022840"/>
    </source>
</evidence>
<comment type="similarity">
    <text evidence="1 6 7">Belongs to the acetokinase family.</text>
</comment>
<reference evidence="8" key="2">
    <citation type="submission" date="2023-01" db="EMBL/GenBank/DDBJ databases">
        <authorList>
            <person name="Sun Q."/>
            <person name="Evtushenko L."/>
        </authorList>
    </citation>
    <scope>NUCLEOTIDE SEQUENCE</scope>
    <source>
        <strain evidence="8">VKM B-1513</strain>
    </source>
</reference>
<comment type="function">
    <text evidence="6">Catalyzes the formation of acetyl phosphate from acetate and ATP. Can also catalyze the reverse reaction.</text>
</comment>
<dbReference type="PANTHER" id="PTHR21060">
    <property type="entry name" value="ACETATE KINASE"/>
    <property type="match status" value="1"/>
</dbReference>
<evidence type="ECO:0000256" key="4">
    <source>
        <dbReference type="ARBA" id="ARBA00022777"/>
    </source>
</evidence>
<comment type="subunit">
    <text evidence="6">Homodimer.</text>
</comment>
<dbReference type="PRINTS" id="PR00471">
    <property type="entry name" value="ACETATEKNASE"/>
</dbReference>
<comment type="caution">
    <text evidence="8">The sequence shown here is derived from an EMBL/GenBank/DDBJ whole genome shotgun (WGS) entry which is preliminary data.</text>
</comment>
<keyword evidence="5 6" id="KW-0067">ATP-binding</keyword>
<dbReference type="PANTHER" id="PTHR21060:SF15">
    <property type="entry name" value="ACETATE KINASE-RELATED"/>
    <property type="match status" value="1"/>
</dbReference>
<evidence type="ECO:0000256" key="2">
    <source>
        <dbReference type="ARBA" id="ARBA00022679"/>
    </source>
</evidence>
<dbReference type="InterPro" id="IPR023865">
    <property type="entry name" value="Aliphatic_acid_kinase_CS"/>
</dbReference>
<dbReference type="Pfam" id="PF00871">
    <property type="entry name" value="Acetate_kinase"/>
    <property type="match status" value="1"/>
</dbReference>
<reference evidence="8" key="1">
    <citation type="journal article" date="2014" name="Int. J. Syst. Evol. Microbiol.">
        <title>Complete genome sequence of Corynebacterium casei LMG S-19264T (=DSM 44701T), isolated from a smear-ripened cheese.</title>
        <authorList>
            <consortium name="US DOE Joint Genome Institute (JGI-PGF)"/>
            <person name="Walter F."/>
            <person name="Albersmeier A."/>
            <person name="Kalinowski J."/>
            <person name="Ruckert C."/>
        </authorList>
    </citation>
    <scope>NUCLEOTIDE SEQUENCE</scope>
    <source>
        <strain evidence="8">VKM B-1513</strain>
    </source>
</reference>
<sequence length="377" mass="40560">MHDAERGSLSEHAKVSCSNVGKPAGRVRLRVSPSNQAENWTYKLETHSQAVHHLLYLLDREHCLEGVQAVGHRFVHDGGLFDGPVHIGPEQRSKLEGVANLAPLHMPASLVALEAANIRLRQIPHYAVFDTHFHKGMPRVAQNTGLPAAFLSPQVRRFGFHGLSCEYSVHWLRSNFADRFPSRLIVIHLGSGASATAVLDGDSVETTMGFTPISGIPMATRSGDIDFGAALHLADQAGMTVAELQSMLSERSGLCGLSGSSGDMADLLVQAPDDPVAQSAIEYFCYRAALKIAGLTASMRGLDAIVFTGGIGEGSATIRQSICRQLDHLGVELSDTAHEPLISSTNSRIGVYVVRCDENSIIARHVMKSQAEFANPA</sequence>
<keyword evidence="6" id="KW-0479">Metal-binding</keyword>
<keyword evidence="9" id="KW-1185">Reference proteome</keyword>
<feature type="binding site" evidence="6">
    <location>
        <position position="358"/>
    </location>
    <ligand>
        <name>Mg(2+)</name>
        <dbReference type="ChEBI" id="CHEBI:18420"/>
    </ligand>
</feature>
<dbReference type="GO" id="GO:0006083">
    <property type="term" value="P:acetate metabolic process"/>
    <property type="evidence" value="ECO:0007669"/>
    <property type="project" value="TreeGrafter"/>
</dbReference>
<dbReference type="InterPro" id="IPR004372">
    <property type="entry name" value="Ac/propionate_kinase"/>
</dbReference>
<feature type="binding site" evidence="6">
    <location>
        <begin position="188"/>
        <end position="192"/>
    </location>
    <ligand>
        <name>ATP</name>
        <dbReference type="ChEBI" id="CHEBI:30616"/>
    </ligand>
</feature>
<keyword evidence="2 6" id="KW-0808">Transferase</keyword>
<dbReference type="Gene3D" id="3.30.420.40">
    <property type="match status" value="2"/>
</dbReference>
<keyword evidence="4 6" id="KW-0418">Kinase</keyword>
<dbReference type="PROSITE" id="PS01076">
    <property type="entry name" value="ACETATE_KINASE_2"/>
    <property type="match status" value="1"/>
</dbReference>
<evidence type="ECO:0000313" key="8">
    <source>
        <dbReference type="EMBL" id="GLK53475.1"/>
    </source>
</evidence>
<dbReference type="PIRSF" id="PIRSF000722">
    <property type="entry name" value="Acetate_prop_kin"/>
    <property type="match status" value="1"/>
</dbReference>
<evidence type="ECO:0000256" key="3">
    <source>
        <dbReference type="ARBA" id="ARBA00022741"/>
    </source>
</evidence>
<organism evidence="8 9">
    <name type="scientific">Maricaulis virginensis</name>
    <dbReference type="NCBI Taxonomy" id="144022"/>
    <lineage>
        <taxon>Bacteria</taxon>
        <taxon>Pseudomonadati</taxon>
        <taxon>Pseudomonadota</taxon>
        <taxon>Alphaproteobacteria</taxon>
        <taxon>Maricaulales</taxon>
        <taxon>Maricaulaceae</taxon>
        <taxon>Maricaulis</taxon>
    </lineage>
</organism>
<evidence type="ECO:0000256" key="7">
    <source>
        <dbReference type="RuleBase" id="RU003835"/>
    </source>
</evidence>
<keyword evidence="6" id="KW-0963">Cytoplasm</keyword>
<keyword evidence="3 6" id="KW-0547">Nucleotide-binding</keyword>
<comment type="subcellular location">
    <subcellularLocation>
        <location evidence="6">Cytoplasm</location>
    </subcellularLocation>
</comment>
<comment type="catalytic activity">
    <reaction evidence="6">
        <text>acetate + ATP = acetyl phosphate + ADP</text>
        <dbReference type="Rhea" id="RHEA:11352"/>
        <dbReference type="ChEBI" id="CHEBI:22191"/>
        <dbReference type="ChEBI" id="CHEBI:30089"/>
        <dbReference type="ChEBI" id="CHEBI:30616"/>
        <dbReference type="ChEBI" id="CHEBI:456216"/>
        <dbReference type="EC" id="2.7.2.1"/>
    </reaction>
</comment>
<dbReference type="SUPFAM" id="SSF53067">
    <property type="entry name" value="Actin-like ATPase domain"/>
    <property type="match status" value="2"/>
</dbReference>
<dbReference type="GO" id="GO:0006085">
    <property type="term" value="P:acetyl-CoA biosynthetic process"/>
    <property type="evidence" value="ECO:0007669"/>
    <property type="project" value="UniProtKB-UniRule"/>
</dbReference>
<dbReference type="GO" id="GO:0005737">
    <property type="term" value="C:cytoplasm"/>
    <property type="evidence" value="ECO:0007669"/>
    <property type="project" value="UniProtKB-SubCell"/>
</dbReference>
<accession>A0A9W6IQP9</accession>
<dbReference type="GO" id="GO:0008776">
    <property type="term" value="F:acetate kinase activity"/>
    <property type="evidence" value="ECO:0007669"/>
    <property type="project" value="UniProtKB-UniRule"/>
</dbReference>
<keyword evidence="6" id="KW-0460">Magnesium</keyword>
<evidence type="ECO:0000313" key="9">
    <source>
        <dbReference type="Proteomes" id="UP001143486"/>
    </source>
</evidence>
<dbReference type="EMBL" id="BSFE01000011">
    <property type="protein sequence ID" value="GLK53475.1"/>
    <property type="molecule type" value="Genomic_DNA"/>
</dbReference>
<evidence type="ECO:0000256" key="6">
    <source>
        <dbReference type="HAMAP-Rule" id="MF_00020"/>
    </source>
</evidence>
<dbReference type="GO" id="GO:0005524">
    <property type="term" value="F:ATP binding"/>
    <property type="evidence" value="ECO:0007669"/>
    <property type="project" value="UniProtKB-KW"/>
</dbReference>
<dbReference type="EC" id="2.7.2.1" evidence="6"/>
<name>A0A9W6IQP9_9PROT</name>
<proteinExistence type="inferred from homology"/>
<dbReference type="Proteomes" id="UP001143486">
    <property type="component" value="Unassembled WGS sequence"/>
</dbReference>
<gene>
    <name evidence="6 8" type="primary">ackA</name>
    <name evidence="8" type="ORF">GCM10017621_29830</name>
</gene>
<feature type="site" description="Transition state stabilizer" evidence="6">
    <location>
        <position position="221"/>
    </location>
</feature>
<protein>
    <recommendedName>
        <fullName evidence="6">Acetate kinase</fullName>
        <ecNumber evidence="6">2.7.2.1</ecNumber>
    </recommendedName>
    <alternativeName>
        <fullName evidence="6">Acetokinase</fullName>
    </alternativeName>
</protein>
<comment type="cofactor">
    <cofactor evidence="6">
        <name>Mg(2+)</name>
        <dbReference type="ChEBI" id="CHEBI:18420"/>
    </cofactor>
    <cofactor evidence="6">
        <name>Mn(2+)</name>
        <dbReference type="ChEBI" id="CHEBI:29035"/>
    </cofactor>
    <text evidence="6">Mg(2+). Can also accept Mn(2+).</text>
</comment>
<comment type="caution">
    <text evidence="6">Lacks conserved residue(s) required for the propagation of feature annotation.</text>
</comment>